<evidence type="ECO:0000313" key="1">
    <source>
        <dbReference type="EMBL" id="AHC40132.1"/>
    </source>
</evidence>
<protein>
    <submittedName>
        <fullName evidence="1">Uncharacterized protein</fullName>
    </submittedName>
</protein>
<sequence>MIKLGIGYSLKSDNSNWSAREGSLVVLKSGDGIIQVNNDKGKPVILIVLGLVCNKIQAWTVNLARKGGEPEDEGREVILDDQYDDWNQQSWNDVVSDCSKTVKPSKLRS</sequence>
<organism evidence="1 2">
    <name type="scientific">Mycoplasma ovis str. Michigan</name>
    <dbReference type="NCBI Taxonomy" id="1415773"/>
    <lineage>
        <taxon>Bacteria</taxon>
        <taxon>Bacillati</taxon>
        <taxon>Mycoplasmatota</taxon>
        <taxon>Mollicutes</taxon>
        <taxon>Mycoplasmataceae</taxon>
        <taxon>Mycoplasma</taxon>
    </lineage>
</organism>
<evidence type="ECO:0000313" key="2">
    <source>
        <dbReference type="Proteomes" id="UP000018745"/>
    </source>
</evidence>
<name>A0ABM5P0Z2_9MOLU</name>
<accession>A0ABM5P0Z2</accession>
<gene>
    <name evidence="1" type="ORF">OVS_00710</name>
</gene>
<keyword evidence="2" id="KW-1185">Reference proteome</keyword>
<dbReference type="RefSeq" id="WP_024070935.1">
    <property type="nucleotide sequence ID" value="NC_023062.1"/>
</dbReference>
<dbReference type="EMBL" id="CP006935">
    <property type="protein sequence ID" value="AHC40132.1"/>
    <property type="molecule type" value="Genomic_DNA"/>
</dbReference>
<proteinExistence type="predicted"/>
<reference evidence="1 2" key="1">
    <citation type="journal article" date="2014" name="Genome Announc.">
        <title>Complete Genome Sequence of Mycoplasma ovis Strain Michigan, a Hemoplasma of Sheep with Two Distinct 16S rRNA Genes.</title>
        <authorList>
            <person name="Deshuillers P.L."/>
            <person name="Santos A.P."/>
            <person name="do Nascimento N.C."/>
            <person name="Hampel J.A."/>
            <person name="Bergin I.L."/>
            <person name="Dyson M.C."/>
            <person name="Messick J.B."/>
        </authorList>
    </citation>
    <scope>NUCLEOTIDE SEQUENCE [LARGE SCALE GENOMIC DNA]</scope>
    <source>
        <strain evidence="1 2">Michigan</strain>
    </source>
</reference>
<dbReference type="Proteomes" id="UP000018745">
    <property type="component" value="Chromosome"/>
</dbReference>